<feature type="transmembrane region" description="Helical" evidence="5">
    <location>
        <begin position="176"/>
        <end position="194"/>
    </location>
</feature>
<dbReference type="GO" id="GO:0046943">
    <property type="term" value="F:carboxylic acid transmembrane transporter activity"/>
    <property type="evidence" value="ECO:0007669"/>
    <property type="project" value="TreeGrafter"/>
</dbReference>
<dbReference type="Gene3D" id="1.20.1250.20">
    <property type="entry name" value="MFS general substrate transporter like domains"/>
    <property type="match status" value="2"/>
</dbReference>
<feature type="transmembrane region" description="Helical" evidence="5">
    <location>
        <begin position="415"/>
        <end position="436"/>
    </location>
</feature>
<keyword evidence="3 5" id="KW-1133">Transmembrane helix</keyword>
<reference evidence="7" key="1">
    <citation type="submission" date="2020-02" db="EMBL/GenBank/DDBJ databases">
        <authorList>
            <person name="Meier V. D."/>
        </authorList>
    </citation>
    <scope>NUCLEOTIDE SEQUENCE</scope>
    <source>
        <strain evidence="7">AVDCRST_MAG76</strain>
    </source>
</reference>
<dbReference type="InterPro" id="IPR005829">
    <property type="entry name" value="Sugar_transporter_CS"/>
</dbReference>
<accession>A0A6J4HI94</accession>
<evidence type="ECO:0000256" key="2">
    <source>
        <dbReference type="ARBA" id="ARBA00022692"/>
    </source>
</evidence>
<feature type="transmembrane region" description="Helical" evidence="5">
    <location>
        <begin position="113"/>
        <end position="137"/>
    </location>
</feature>
<feature type="transmembrane region" description="Helical" evidence="5">
    <location>
        <begin position="356"/>
        <end position="378"/>
    </location>
</feature>
<dbReference type="PROSITE" id="PS50850">
    <property type="entry name" value="MFS"/>
    <property type="match status" value="1"/>
</dbReference>
<dbReference type="Pfam" id="PF07690">
    <property type="entry name" value="MFS_1"/>
    <property type="match status" value="1"/>
</dbReference>
<dbReference type="InterPro" id="IPR036259">
    <property type="entry name" value="MFS_trans_sf"/>
</dbReference>
<proteinExistence type="predicted"/>
<feature type="transmembrane region" description="Helical" evidence="5">
    <location>
        <begin position="448"/>
        <end position="470"/>
    </location>
</feature>
<protein>
    <recommendedName>
        <fullName evidence="6">Major facilitator superfamily (MFS) profile domain-containing protein</fullName>
    </recommendedName>
</protein>
<keyword evidence="2 5" id="KW-0812">Transmembrane</keyword>
<sequence length="515" mass="53791">MPTAVAVAVVDDEVLAAARQPWAGIVRERTAGPDRWGCEAGPVEGWDRSIEVEELEEGLHRVTQRTTYQLDLPFFAWLFAIPTRRELRRLPLRKAPPWWAPTEALDRQAARTVCSLCILSMASGYLGTLLTQTITFAGEEFGVGLRGQGVALAVSRVDLVLAFSAVALADRLGRRRVLAAAVLVSVAFTAAGALTPSLPLLIASQVPARGLTAAMNLVIGVHAAEEVPAHARAWAASVLALINALGAGLCVLTLPAADLGLRSWRLSYVVPLLFLPLVVMAARRLPESRRFVRFHAGGTRRTGSAGAGGTGASDGSPRLRGHEGRLGMLAAGGFLAATFVNPAAQLQNTFLRDERGFSALRITVFTLMTGTPAGIGVVAGGRLAERGRRAVGAVGLVVGTILVVLAYLAVGWPLWALGVAAGIFSAATVPALAVYGPELFPTVVRGRANGVISIASRVGAVTGLLAAGVLSTRLGGLGPALAVLSVGPLLLAVLVLALYPETASRELEDLNPEDR</sequence>
<dbReference type="SUPFAM" id="SSF103473">
    <property type="entry name" value="MFS general substrate transporter"/>
    <property type="match status" value="1"/>
</dbReference>
<feature type="transmembrane region" description="Helical" evidence="5">
    <location>
        <begin position="266"/>
        <end position="285"/>
    </location>
</feature>
<organism evidence="7">
    <name type="scientific">uncultured Acidimicrobiales bacterium</name>
    <dbReference type="NCBI Taxonomy" id="310071"/>
    <lineage>
        <taxon>Bacteria</taxon>
        <taxon>Bacillati</taxon>
        <taxon>Actinomycetota</taxon>
        <taxon>Acidimicrobiia</taxon>
        <taxon>Acidimicrobiales</taxon>
        <taxon>environmental samples</taxon>
    </lineage>
</organism>
<keyword evidence="4 5" id="KW-0472">Membrane</keyword>
<gene>
    <name evidence="7" type="ORF">AVDCRST_MAG76-860</name>
</gene>
<dbReference type="GO" id="GO:0005886">
    <property type="term" value="C:plasma membrane"/>
    <property type="evidence" value="ECO:0007669"/>
    <property type="project" value="UniProtKB-SubCell"/>
</dbReference>
<dbReference type="AlphaFoldDB" id="A0A6J4HI94"/>
<evidence type="ECO:0000256" key="5">
    <source>
        <dbReference type="SAM" id="Phobius"/>
    </source>
</evidence>
<feature type="transmembrane region" description="Helical" evidence="5">
    <location>
        <begin position="390"/>
        <end position="409"/>
    </location>
</feature>
<dbReference type="PANTHER" id="PTHR23508:SF10">
    <property type="entry name" value="CARBOXYLIC ACID TRANSPORTER PROTEIN HOMOLOG"/>
    <property type="match status" value="1"/>
</dbReference>
<feature type="domain" description="Major facilitator superfamily (MFS) profile" evidence="6">
    <location>
        <begin position="112"/>
        <end position="503"/>
    </location>
</feature>
<evidence type="ECO:0000256" key="1">
    <source>
        <dbReference type="ARBA" id="ARBA00004651"/>
    </source>
</evidence>
<dbReference type="InterPro" id="IPR011701">
    <property type="entry name" value="MFS"/>
</dbReference>
<comment type="subcellular location">
    <subcellularLocation>
        <location evidence="1">Cell membrane</location>
        <topology evidence="1">Multi-pass membrane protein</topology>
    </subcellularLocation>
</comment>
<feature type="transmembrane region" description="Helical" evidence="5">
    <location>
        <begin position="149"/>
        <end position="169"/>
    </location>
</feature>
<evidence type="ECO:0000313" key="7">
    <source>
        <dbReference type="EMBL" id="CAA9223931.1"/>
    </source>
</evidence>
<dbReference type="EMBL" id="CADCSZ010000051">
    <property type="protein sequence ID" value="CAA9223931.1"/>
    <property type="molecule type" value="Genomic_DNA"/>
</dbReference>
<feature type="transmembrane region" description="Helical" evidence="5">
    <location>
        <begin position="476"/>
        <end position="499"/>
    </location>
</feature>
<evidence type="ECO:0000256" key="4">
    <source>
        <dbReference type="ARBA" id="ARBA00023136"/>
    </source>
</evidence>
<dbReference type="PANTHER" id="PTHR23508">
    <property type="entry name" value="CARBOXYLIC ACID TRANSPORTER PROTEIN HOMOLOG"/>
    <property type="match status" value="1"/>
</dbReference>
<dbReference type="PROSITE" id="PS00216">
    <property type="entry name" value="SUGAR_TRANSPORT_1"/>
    <property type="match status" value="1"/>
</dbReference>
<evidence type="ECO:0000256" key="3">
    <source>
        <dbReference type="ARBA" id="ARBA00022989"/>
    </source>
</evidence>
<feature type="transmembrane region" description="Helical" evidence="5">
    <location>
        <begin position="233"/>
        <end position="254"/>
    </location>
</feature>
<dbReference type="InterPro" id="IPR020846">
    <property type="entry name" value="MFS_dom"/>
</dbReference>
<evidence type="ECO:0000259" key="6">
    <source>
        <dbReference type="PROSITE" id="PS50850"/>
    </source>
</evidence>
<name>A0A6J4HI94_9ACTN</name>